<proteinExistence type="predicted"/>
<comment type="caution">
    <text evidence="4">The sequence shown here is derived from an EMBL/GenBank/DDBJ whole genome shotgun (WGS) entry which is preliminary data.</text>
</comment>
<feature type="domain" description="Rhodopsin" evidence="3">
    <location>
        <begin position="42"/>
        <end position="274"/>
    </location>
</feature>
<feature type="transmembrane region" description="Helical" evidence="2">
    <location>
        <begin position="23"/>
        <end position="45"/>
    </location>
</feature>
<sequence>MPSGLLPGQSAPIGVITSTDRSAVVLIATGIALVVGFVSLAIRIYVRFTHSISWDDYTIYAATAFSVFQAATVFVEGKNGLGKVLRQLDTSELMHLQKAAYASNILFITTLWLTKCSTACLYLRLSPNHYHGLASKAALVGMTIVSLIISIFMIALSCDLAHPWLFIRPQCTNLYTRWLVFAIFDIVTEVVLFALSFYIIHGLQMPWTRKGSVLVTFGLRLLVIIPIAFRLHQLKVELNSDDPTYDGLFASIWTQIEMTSGLVAATIPCSRSWISATSTQLPIEPKNRKNTKYGSGRSKQSITLDSLSRWKKADRSAPTSSNNIHAYPEVQHTTSVNAPGDEHSVASNESSQGIIRKNVEWSVNYEELRGTPVQR</sequence>
<evidence type="ECO:0000313" key="5">
    <source>
        <dbReference type="Proteomes" id="UP001172673"/>
    </source>
</evidence>
<accession>A0AA39CLR0</accession>
<keyword evidence="5" id="KW-1185">Reference proteome</keyword>
<organism evidence="4 5">
    <name type="scientific">Cladophialophora chaetospira</name>
    <dbReference type="NCBI Taxonomy" id="386627"/>
    <lineage>
        <taxon>Eukaryota</taxon>
        <taxon>Fungi</taxon>
        <taxon>Dikarya</taxon>
        <taxon>Ascomycota</taxon>
        <taxon>Pezizomycotina</taxon>
        <taxon>Eurotiomycetes</taxon>
        <taxon>Chaetothyriomycetidae</taxon>
        <taxon>Chaetothyriales</taxon>
        <taxon>Herpotrichiellaceae</taxon>
        <taxon>Cladophialophora</taxon>
    </lineage>
</organism>
<evidence type="ECO:0000259" key="3">
    <source>
        <dbReference type="Pfam" id="PF20684"/>
    </source>
</evidence>
<keyword evidence="2" id="KW-0812">Transmembrane</keyword>
<feature type="transmembrane region" description="Helical" evidence="2">
    <location>
        <begin position="137"/>
        <end position="158"/>
    </location>
</feature>
<feature type="region of interest" description="Disordered" evidence="1">
    <location>
        <begin position="315"/>
        <end position="351"/>
    </location>
</feature>
<dbReference type="InterPro" id="IPR049326">
    <property type="entry name" value="Rhodopsin_dom_fungi"/>
</dbReference>
<dbReference type="EMBL" id="JAPDRK010000004">
    <property type="protein sequence ID" value="KAJ9612892.1"/>
    <property type="molecule type" value="Genomic_DNA"/>
</dbReference>
<evidence type="ECO:0000313" key="4">
    <source>
        <dbReference type="EMBL" id="KAJ9612892.1"/>
    </source>
</evidence>
<dbReference type="PANTHER" id="PTHR39614">
    <property type="entry name" value="INTEGRAL MEMBRANE PROTEIN"/>
    <property type="match status" value="1"/>
</dbReference>
<gene>
    <name evidence="4" type="ORF">H2200_002833</name>
</gene>
<dbReference type="Pfam" id="PF20684">
    <property type="entry name" value="Fung_rhodopsin"/>
    <property type="match status" value="1"/>
</dbReference>
<evidence type="ECO:0000256" key="1">
    <source>
        <dbReference type="SAM" id="MobiDB-lite"/>
    </source>
</evidence>
<protein>
    <recommendedName>
        <fullName evidence="3">Rhodopsin domain-containing protein</fullName>
    </recommendedName>
</protein>
<dbReference type="Proteomes" id="UP001172673">
    <property type="component" value="Unassembled WGS sequence"/>
</dbReference>
<keyword evidence="2" id="KW-1133">Transmembrane helix</keyword>
<feature type="transmembrane region" description="Helical" evidence="2">
    <location>
        <begin position="178"/>
        <end position="200"/>
    </location>
</feature>
<reference evidence="4" key="1">
    <citation type="submission" date="2022-10" db="EMBL/GenBank/DDBJ databases">
        <title>Culturing micro-colonial fungi from biological soil crusts in the Mojave desert and describing Neophaeococcomyces mojavensis, and introducing the new genera and species Taxawa tesnikishii.</title>
        <authorList>
            <person name="Kurbessoian T."/>
            <person name="Stajich J.E."/>
        </authorList>
    </citation>
    <scope>NUCLEOTIDE SEQUENCE</scope>
    <source>
        <strain evidence="4">TK_41</strain>
    </source>
</reference>
<evidence type="ECO:0000256" key="2">
    <source>
        <dbReference type="SAM" id="Phobius"/>
    </source>
</evidence>
<dbReference type="PANTHER" id="PTHR39614:SF2">
    <property type="entry name" value="INTEGRAL MEMBRANE PROTEIN"/>
    <property type="match status" value="1"/>
</dbReference>
<feature type="transmembrane region" description="Helical" evidence="2">
    <location>
        <begin position="212"/>
        <end position="229"/>
    </location>
</feature>
<name>A0AA39CLR0_9EURO</name>
<dbReference type="AlphaFoldDB" id="A0AA39CLR0"/>
<keyword evidence="2" id="KW-0472">Membrane</keyword>
<feature type="transmembrane region" description="Helical" evidence="2">
    <location>
        <begin position="57"/>
        <end position="75"/>
    </location>
</feature>
<feature type="transmembrane region" description="Helical" evidence="2">
    <location>
        <begin position="101"/>
        <end position="125"/>
    </location>
</feature>